<feature type="non-terminal residue" evidence="1">
    <location>
        <position position="46"/>
    </location>
</feature>
<keyword evidence="2" id="KW-1185">Reference proteome</keyword>
<dbReference type="EMBL" id="LXQA011039095">
    <property type="protein sequence ID" value="MCI82260.1"/>
    <property type="molecule type" value="Genomic_DNA"/>
</dbReference>
<reference evidence="1 2" key="1">
    <citation type="journal article" date="2018" name="Front. Plant Sci.">
        <title>Red Clover (Trifolium pratense) and Zigzag Clover (T. medium) - A Picture of Genomic Similarities and Differences.</title>
        <authorList>
            <person name="Dluhosova J."/>
            <person name="Istvanek J."/>
            <person name="Nedelnik J."/>
            <person name="Repkova J."/>
        </authorList>
    </citation>
    <scope>NUCLEOTIDE SEQUENCE [LARGE SCALE GENOMIC DNA]</scope>
    <source>
        <strain evidence="2">cv. 10/8</strain>
        <tissue evidence="1">Leaf</tissue>
    </source>
</reference>
<comment type="caution">
    <text evidence="1">The sequence shown here is derived from an EMBL/GenBank/DDBJ whole genome shotgun (WGS) entry which is preliminary data.</text>
</comment>
<sequence length="46" mass="5015">MESKVDALEGEISVVKSTLVDVQNTVRENHANLIAMLEKCLGKSLT</sequence>
<protein>
    <submittedName>
        <fullName evidence="1">Uncharacterized protein</fullName>
    </submittedName>
</protein>
<dbReference type="Proteomes" id="UP000265520">
    <property type="component" value="Unassembled WGS sequence"/>
</dbReference>
<organism evidence="1 2">
    <name type="scientific">Trifolium medium</name>
    <dbReference type="NCBI Taxonomy" id="97028"/>
    <lineage>
        <taxon>Eukaryota</taxon>
        <taxon>Viridiplantae</taxon>
        <taxon>Streptophyta</taxon>
        <taxon>Embryophyta</taxon>
        <taxon>Tracheophyta</taxon>
        <taxon>Spermatophyta</taxon>
        <taxon>Magnoliopsida</taxon>
        <taxon>eudicotyledons</taxon>
        <taxon>Gunneridae</taxon>
        <taxon>Pentapetalae</taxon>
        <taxon>rosids</taxon>
        <taxon>fabids</taxon>
        <taxon>Fabales</taxon>
        <taxon>Fabaceae</taxon>
        <taxon>Papilionoideae</taxon>
        <taxon>50 kb inversion clade</taxon>
        <taxon>NPAAA clade</taxon>
        <taxon>Hologalegina</taxon>
        <taxon>IRL clade</taxon>
        <taxon>Trifolieae</taxon>
        <taxon>Trifolium</taxon>
    </lineage>
</organism>
<name>A0A392V725_9FABA</name>
<evidence type="ECO:0000313" key="1">
    <source>
        <dbReference type="EMBL" id="MCI82260.1"/>
    </source>
</evidence>
<proteinExistence type="predicted"/>
<evidence type="ECO:0000313" key="2">
    <source>
        <dbReference type="Proteomes" id="UP000265520"/>
    </source>
</evidence>
<accession>A0A392V725</accession>
<dbReference type="AlphaFoldDB" id="A0A392V725"/>